<dbReference type="Proteomes" id="UP001176941">
    <property type="component" value="Chromosome 3"/>
</dbReference>
<organism evidence="2 3">
    <name type="scientific">Rangifer tarandus platyrhynchus</name>
    <name type="common">Svalbard reindeer</name>
    <dbReference type="NCBI Taxonomy" id="3082113"/>
    <lineage>
        <taxon>Eukaryota</taxon>
        <taxon>Metazoa</taxon>
        <taxon>Chordata</taxon>
        <taxon>Craniata</taxon>
        <taxon>Vertebrata</taxon>
        <taxon>Euteleostomi</taxon>
        <taxon>Mammalia</taxon>
        <taxon>Eutheria</taxon>
        <taxon>Laurasiatheria</taxon>
        <taxon>Artiodactyla</taxon>
        <taxon>Ruminantia</taxon>
        <taxon>Pecora</taxon>
        <taxon>Cervidae</taxon>
        <taxon>Odocoileinae</taxon>
        <taxon>Rangifer</taxon>
    </lineage>
</organism>
<evidence type="ECO:0000313" key="3">
    <source>
        <dbReference type="Proteomes" id="UP001176941"/>
    </source>
</evidence>
<keyword evidence="1" id="KW-1133">Transmembrane helix</keyword>
<sequence>MLSFKANFSLSSFTFIKRFFSFSLFSAVRVVSPAYLRLLIFLLAMLIPACASSSLAFHMMYSVRVKVKSLSRVRLCDPTDYTVQGILQARILEWVAFPFSRGSSQPWDRTQVSCIAGGFFTS</sequence>
<gene>
    <name evidence="2" type="ORF">MRATA1EN1_LOCUS19294</name>
</gene>
<accession>A0ABN8Z8V4</accession>
<name>A0ABN8Z8V4_RANTA</name>
<protein>
    <recommendedName>
        <fullName evidence="4">Secreted protein</fullName>
    </recommendedName>
</protein>
<reference evidence="2" key="1">
    <citation type="submission" date="2023-04" db="EMBL/GenBank/DDBJ databases">
        <authorList>
            <consortium name="ELIXIR-Norway"/>
        </authorList>
    </citation>
    <scope>NUCLEOTIDE SEQUENCE [LARGE SCALE GENOMIC DNA]</scope>
</reference>
<dbReference type="EMBL" id="OX459939">
    <property type="protein sequence ID" value="CAI9170332.1"/>
    <property type="molecule type" value="Genomic_DNA"/>
</dbReference>
<feature type="transmembrane region" description="Helical" evidence="1">
    <location>
        <begin position="38"/>
        <end position="61"/>
    </location>
</feature>
<keyword evidence="1" id="KW-0472">Membrane</keyword>
<evidence type="ECO:0008006" key="4">
    <source>
        <dbReference type="Google" id="ProtNLM"/>
    </source>
</evidence>
<keyword evidence="1" id="KW-0812">Transmembrane</keyword>
<evidence type="ECO:0000313" key="2">
    <source>
        <dbReference type="EMBL" id="CAI9170332.1"/>
    </source>
</evidence>
<evidence type="ECO:0000256" key="1">
    <source>
        <dbReference type="SAM" id="Phobius"/>
    </source>
</evidence>
<proteinExistence type="predicted"/>
<keyword evidence="3" id="KW-1185">Reference proteome</keyword>